<evidence type="ECO:0000313" key="2">
    <source>
        <dbReference type="EMBL" id="KAJ0203178.1"/>
    </source>
</evidence>
<gene>
    <name evidence="2" type="ORF">LSAT_V11C500296620</name>
</gene>
<keyword evidence="3" id="KW-1185">Reference proteome</keyword>
<reference evidence="2 3" key="1">
    <citation type="journal article" date="2017" name="Nat. Commun.">
        <title>Genome assembly with in vitro proximity ligation data and whole-genome triplication in lettuce.</title>
        <authorList>
            <person name="Reyes-Chin-Wo S."/>
            <person name="Wang Z."/>
            <person name="Yang X."/>
            <person name="Kozik A."/>
            <person name="Arikit S."/>
            <person name="Song C."/>
            <person name="Xia L."/>
            <person name="Froenicke L."/>
            <person name="Lavelle D.O."/>
            <person name="Truco M.J."/>
            <person name="Xia R."/>
            <person name="Zhu S."/>
            <person name="Xu C."/>
            <person name="Xu H."/>
            <person name="Xu X."/>
            <person name="Cox K."/>
            <person name="Korf I."/>
            <person name="Meyers B.C."/>
            <person name="Michelmore R.W."/>
        </authorList>
    </citation>
    <scope>NUCLEOTIDE SEQUENCE [LARGE SCALE GENOMIC DNA]</scope>
    <source>
        <strain evidence="3">cv. Salinas</strain>
        <tissue evidence="2">Seedlings</tissue>
    </source>
</reference>
<dbReference type="InterPro" id="IPR054722">
    <property type="entry name" value="PolX-like_BBD"/>
</dbReference>
<protein>
    <recommendedName>
        <fullName evidence="1">Retrovirus-related Pol polyprotein from transposon TNT 1-94-like beta-barrel domain-containing protein</fullName>
    </recommendedName>
</protein>
<organism evidence="2 3">
    <name type="scientific">Lactuca sativa</name>
    <name type="common">Garden lettuce</name>
    <dbReference type="NCBI Taxonomy" id="4236"/>
    <lineage>
        <taxon>Eukaryota</taxon>
        <taxon>Viridiplantae</taxon>
        <taxon>Streptophyta</taxon>
        <taxon>Embryophyta</taxon>
        <taxon>Tracheophyta</taxon>
        <taxon>Spermatophyta</taxon>
        <taxon>Magnoliopsida</taxon>
        <taxon>eudicotyledons</taxon>
        <taxon>Gunneridae</taxon>
        <taxon>Pentapetalae</taxon>
        <taxon>asterids</taxon>
        <taxon>campanulids</taxon>
        <taxon>Asterales</taxon>
        <taxon>Asteraceae</taxon>
        <taxon>Cichorioideae</taxon>
        <taxon>Cichorieae</taxon>
        <taxon>Lactucinae</taxon>
        <taxon>Lactuca</taxon>
    </lineage>
</organism>
<dbReference type="Proteomes" id="UP000235145">
    <property type="component" value="Unassembled WGS sequence"/>
</dbReference>
<dbReference type="EMBL" id="NBSK02000005">
    <property type="protein sequence ID" value="KAJ0203178.1"/>
    <property type="molecule type" value="Genomic_DNA"/>
</dbReference>
<feature type="domain" description="Retrovirus-related Pol polyprotein from transposon TNT 1-94-like beta-barrel" evidence="1">
    <location>
        <begin position="14"/>
        <end position="58"/>
    </location>
</feature>
<dbReference type="Pfam" id="PF22936">
    <property type="entry name" value="Pol_BBD"/>
    <property type="match status" value="1"/>
</dbReference>
<dbReference type="AlphaFoldDB" id="A0A9R1VDP6"/>
<evidence type="ECO:0000259" key="1">
    <source>
        <dbReference type="Pfam" id="PF22936"/>
    </source>
</evidence>
<name>A0A9R1VDP6_LACSA</name>
<evidence type="ECO:0000313" key="3">
    <source>
        <dbReference type="Proteomes" id="UP000235145"/>
    </source>
</evidence>
<comment type="caution">
    <text evidence="2">The sequence shown here is derived from an EMBL/GenBank/DDBJ whole genome shotgun (WGS) entry which is preliminary data.</text>
</comment>
<accession>A0A9R1VDP6</accession>
<sequence>MEMMGERINYENDWIIESGCFNHMTGDQLKLQDMKEYKGSHMVLTANNTRLPILEKRRSCLEINLIWYEEELVVSITTNIIRKIRLVWPTRCEGISRS</sequence>
<proteinExistence type="predicted"/>